<evidence type="ECO:0000256" key="2">
    <source>
        <dbReference type="ARBA" id="ARBA00004777"/>
    </source>
</evidence>
<dbReference type="RefSeq" id="WP_353318462.1">
    <property type="nucleotide sequence ID" value="NZ_BAABVV010000038.1"/>
</dbReference>
<dbReference type="InterPro" id="IPR029041">
    <property type="entry name" value="FAD-linked_oxidoreductase-like"/>
</dbReference>
<dbReference type="Gene3D" id="3.20.20.220">
    <property type="match status" value="1"/>
</dbReference>
<dbReference type="EMBL" id="BAABVV010000038">
    <property type="protein sequence ID" value="GAA6114847.1"/>
    <property type="molecule type" value="Genomic_DNA"/>
</dbReference>
<dbReference type="Proteomes" id="UP001438112">
    <property type="component" value="Unassembled WGS sequence"/>
</dbReference>
<evidence type="ECO:0000256" key="8">
    <source>
        <dbReference type="RuleBase" id="RU003862"/>
    </source>
</evidence>
<comment type="similarity">
    <text evidence="3 8">Belongs to the methylenetetrahydrofolate reductase family.</text>
</comment>
<evidence type="ECO:0000256" key="4">
    <source>
        <dbReference type="ARBA" id="ARBA00022630"/>
    </source>
</evidence>
<evidence type="ECO:0000313" key="9">
    <source>
        <dbReference type="EMBL" id="GAA6114847.1"/>
    </source>
</evidence>
<comment type="pathway">
    <text evidence="2 8">One-carbon metabolism; tetrahydrofolate interconversion.</text>
</comment>
<proteinExistence type="inferred from homology"/>
<dbReference type="Pfam" id="PF02219">
    <property type="entry name" value="MTHFR"/>
    <property type="match status" value="1"/>
</dbReference>
<comment type="cofactor">
    <cofactor evidence="1 8">
        <name>FAD</name>
        <dbReference type="ChEBI" id="CHEBI:57692"/>
    </cofactor>
</comment>
<dbReference type="PANTHER" id="PTHR45754">
    <property type="entry name" value="METHYLENETETRAHYDROFOLATE REDUCTASE"/>
    <property type="match status" value="1"/>
</dbReference>
<evidence type="ECO:0000256" key="5">
    <source>
        <dbReference type="ARBA" id="ARBA00022827"/>
    </source>
</evidence>
<keyword evidence="4 8" id="KW-0285">Flavoprotein</keyword>
<gene>
    <name evidence="9" type="primary">metF_3</name>
    <name evidence="9" type="ORF">AP20H10_12100</name>
</gene>
<comment type="catalytic activity">
    <reaction evidence="7">
        <text>(6S)-5-methyl-5,6,7,8-tetrahydrofolate + NAD(+) = (6R)-5,10-methylene-5,6,7,8-tetrahydrofolate + NADH + H(+)</text>
        <dbReference type="Rhea" id="RHEA:19821"/>
        <dbReference type="ChEBI" id="CHEBI:15378"/>
        <dbReference type="ChEBI" id="CHEBI:15636"/>
        <dbReference type="ChEBI" id="CHEBI:18608"/>
        <dbReference type="ChEBI" id="CHEBI:57540"/>
        <dbReference type="ChEBI" id="CHEBI:57945"/>
        <dbReference type="EC" id="1.5.1.54"/>
    </reaction>
    <physiologicalReaction direction="right-to-left" evidence="7">
        <dbReference type="Rhea" id="RHEA:19823"/>
    </physiologicalReaction>
</comment>
<keyword evidence="6 8" id="KW-0560">Oxidoreductase</keyword>
<evidence type="ECO:0000256" key="3">
    <source>
        <dbReference type="ARBA" id="ARBA00006743"/>
    </source>
</evidence>
<protein>
    <recommendedName>
        <fullName evidence="8">Methylenetetrahydrofolate reductase</fullName>
    </recommendedName>
</protein>
<comment type="caution">
    <text evidence="9">The sequence shown here is derived from an EMBL/GenBank/DDBJ whole genome shotgun (WGS) entry which is preliminary data.</text>
</comment>
<evidence type="ECO:0000256" key="7">
    <source>
        <dbReference type="ARBA" id="ARBA00048628"/>
    </source>
</evidence>
<accession>A0ABP9ZJA9</accession>
<evidence type="ECO:0000256" key="1">
    <source>
        <dbReference type="ARBA" id="ARBA00001974"/>
    </source>
</evidence>
<dbReference type="PANTHER" id="PTHR45754:SF3">
    <property type="entry name" value="METHYLENETETRAHYDROFOLATE REDUCTASE (NADPH)"/>
    <property type="match status" value="1"/>
</dbReference>
<keyword evidence="10" id="KW-1185">Reference proteome</keyword>
<dbReference type="SUPFAM" id="SSF51730">
    <property type="entry name" value="FAD-linked oxidoreductase"/>
    <property type="match status" value="1"/>
</dbReference>
<reference evidence="9 10" key="1">
    <citation type="submission" date="2024-03" db="EMBL/GenBank/DDBJ databases">
        <title>Inconsistent identification of Apilactobacillus kunkeei-related strains obtained by well-developed overall genome related indices.</title>
        <authorList>
            <person name="Maeno S."/>
            <person name="Endo A."/>
        </authorList>
    </citation>
    <scope>NUCLEOTIDE SEQUENCE [LARGE SCALE GENOMIC DNA]</scope>
    <source>
        <strain evidence="9 10">20H-10</strain>
    </source>
</reference>
<evidence type="ECO:0000256" key="6">
    <source>
        <dbReference type="ARBA" id="ARBA00023002"/>
    </source>
</evidence>
<dbReference type="InterPro" id="IPR003171">
    <property type="entry name" value="Mehydrof_redctse-like"/>
</dbReference>
<sequence>MSLQYSFEITPNIDQDNLAGLLKLHPQFISITDRNHDMDNLIQSLKIADYANAHSDVDVMIHLTGIDKDYATVKQMVDLMLTHNINDVLALRGDKLSQNDSAITFSHADELVEFIKQEYPHVNITGTCYLNSSDEEMHWLKHKVSKGCTNLISQFSFNVNDYVDYLNQTDITTPIWFGIMPVISKTQTQKMLDLTHATTPDELTSLMNASEEEFGEKGVKYTVGMINELKQVGADHINLYSLNDAENTKKIIEQI</sequence>
<keyword evidence="5 8" id="KW-0274">FAD</keyword>
<evidence type="ECO:0000313" key="10">
    <source>
        <dbReference type="Proteomes" id="UP001438112"/>
    </source>
</evidence>
<organism evidence="9 10">
    <name type="scientific">Apilactobacillus apinorum</name>
    <dbReference type="NCBI Taxonomy" id="1218495"/>
    <lineage>
        <taxon>Bacteria</taxon>
        <taxon>Bacillati</taxon>
        <taxon>Bacillota</taxon>
        <taxon>Bacilli</taxon>
        <taxon>Lactobacillales</taxon>
        <taxon>Lactobacillaceae</taxon>
        <taxon>Apilactobacillus</taxon>
    </lineage>
</organism>
<name>A0ABP9ZJA9_9LACO</name>